<dbReference type="PIRSF" id="PIRSF022950">
    <property type="entry name" value="PPase_methylesterase_euk"/>
    <property type="match status" value="1"/>
</dbReference>
<dbReference type="InterPro" id="IPR000073">
    <property type="entry name" value="AB_hydrolase_1"/>
</dbReference>
<comment type="similarity">
    <text evidence="1 5">Belongs to the AB hydrolase superfamily.</text>
</comment>
<feature type="active site" evidence="6">
    <location>
        <position position="184"/>
    </location>
</feature>
<dbReference type="InterPro" id="IPR016812">
    <property type="entry name" value="PPase_methylesterase_euk"/>
</dbReference>
<protein>
    <recommendedName>
        <fullName evidence="5">Protein phosphatase methylesterase 1</fullName>
        <shortName evidence="5">PME-1</shortName>
        <ecNumber evidence="5">3.1.1.-</ecNumber>
    </recommendedName>
</protein>
<feature type="region of interest" description="Disordered" evidence="7">
    <location>
        <begin position="271"/>
        <end position="322"/>
    </location>
</feature>
<reference evidence="9" key="1">
    <citation type="submission" date="2021-01" db="EMBL/GenBank/DDBJ databases">
        <authorList>
            <person name="Li R."/>
            <person name="Bekaert M."/>
        </authorList>
    </citation>
    <scope>NUCLEOTIDE SEQUENCE</scope>
    <source>
        <strain evidence="9">Farmed</strain>
    </source>
</reference>
<feature type="domain" description="AB hydrolase-1" evidence="8">
    <location>
        <begin position="82"/>
        <end position="218"/>
    </location>
</feature>
<feature type="compositionally biased region" description="Acidic residues" evidence="7">
    <location>
        <begin position="271"/>
        <end position="283"/>
    </location>
</feature>
<evidence type="ECO:0000256" key="1">
    <source>
        <dbReference type="ARBA" id="ARBA00008645"/>
    </source>
</evidence>
<feature type="compositionally biased region" description="Polar residues" evidence="7">
    <location>
        <begin position="1"/>
        <end position="12"/>
    </location>
</feature>
<feature type="active site" evidence="6">
    <location>
        <position position="159"/>
    </location>
</feature>
<dbReference type="SUPFAM" id="SSF53474">
    <property type="entry name" value="alpha/beta-Hydrolases"/>
    <property type="match status" value="1"/>
</dbReference>
<comment type="caution">
    <text evidence="9">The sequence shown here is derived from an EMBL/GenBank/DDBJ whole genome shotgun (WGS) entry which is preliminary data.</text>
</comment>
<feature type="compositionally biased region" description="Basic and acidic residues" evidence="7">
    <location>
        <begin position="13"/>
        <end position="27"/>
    </location>
</feature>
<evidence type="ECO:0000313" key="10">
    <source>
        <dbReference type="Proteomes" id="UP000597762"/>
    </source>
</evidence>
<dbReference type="InterPro" id="IPR000639">
    <property type="entry name" value="Epox_hydrolase-like"/>
</dbReference>
<sequence>MASNKLVDQNASSKRDSIASKNSHSERVSKLLKMSNQRGLQVRRRDYTPVYWDTYFHKKHDVQVGEYSTFRVYECGTEGPVIFFLHGGGYSALSWALLSSHLCELVHCRCIAVDLRGHGDTSTDSNNDLSAEILSSDVGAVIKALFEDEAPPVILIGHSMGGAIAVHTAVQELVPTLAGLVVIDVVEGTAMEALSSMQSFLRGRPSSFKSLEEAIEWSVRSGQVRNLDSARVSIVGQVKSVDTGETATCELQKVEMKEMPCNDISETIIEEEGEEGEENENSENTDISPSKTSPKSPVSSHVIRGDSIESSVDPPPKPKNLSHRYTWRIDLSKTDKYWTGWFKGLSEKFLSCNIPKLLLLAGVDRLDKDLTIGQMQGKFQMQVLPQCGHAVHEDVPEKVADVLATFLVRHKMATPACNFQRTFPAC</sequence>
<keyword evidence="10" id="KW-1185">Reference proteome</keyword>
<name>A0A812CER6_ACAPH</name>
<dbReference type="PANTHER" id="PTHR14189:SF0">
    <property type="entry name" value="PROTEIN PHOSPHATASE METHYLESTERASE 1"/>
    <property type="match status" value="1"/>
</dbReference>
<evidence type="ECO:0000256" key="6">
    <source>
        <dbReference type="PIRSR" id="PIRSR022950-1"/>
    </source>
</evidence>
<evidence type="ECO:0000256" key="7">
    <source>
        <dbReference type="SAM" id="MobiDB-lite"/>
    </source>
</evidence>
<dbReference type="GO" id="GO:0051723">
    <property type="term" value="F:protein methylesterase activity"/>
    <property type="evidence" value="ECO:0007669"/>
    <property type="project" value="UniProtKB-EC"/>
</dbReference>
<feature type="active site" evidence="6">
    <location>
        <position position="389"/>
    </location>
</feature>
<evidence type="ECO:0000256" key="3">
    <source>
        <dbReference type="ARBA" id="ARBA00022801"/>
    </source>
</evidence>
<dbReference type="EMBL" id="CAHIKZ030001465">
    <property type="protein sequence ID" value="CAE1265041.1"/>
    <property type="molecule type" value="Genomic_DNA"/>
</dbReference>
<dbReference type="AlphaFoldDB" id="A0A812CER6"/>
<comment type="catalytic activity">
    <reaction evidence="4">
        <text>[phosphatase 2A protein]-C-terminal L-leucine methyl ester + H2O = [phosphatase 2A protein]-C-terminal L-leucine + methanol + H(+)</text>
        <dbReference type="Rhea" id="RHEA:48548"/>
        <dbReference type="Rhea" id="RHEA-COMP:12134"/>
        <dbReference type="Rhea" id="RHEA-COMP:12135"/>
        <dbReference type="ChEBI" id="CHEBI:15377"/>
        <dbReference type="ChEBI" id="CHEBI:15378"/>
        <dbReference type="ChEBI" id="CHEBI:17790"/>
        <dbReference type="ChEBI" id="CHEBI:90516"/>
        <dbReference type="ChEBI" id="CHEBI:90517"/>
        <dbReference type="EC" id="3.1.1.89"/>
    </reaction>
</comment>
<evidence type="ECO:0000256" key="4">
    <source>
        <dbReference type="ARBA" id="ARBA00049203"/>
    </source>
</evidence>
<keyword evidence="2 5" id="KW-0719">Serine esterase</keyword>
<dbReference type="InterPro" id="IPR029058">
    <property type="entry name" value="AB_hydrolase_fold"/>
</dbReference>
<dbReference type="OrthoDB" id="194865at2759"/>
<keyword evidence="3 5" id="KW-0378">Hydrolase</keyword>
<feature type="region of interest" description="Disordered" evidence="7">
    <location>
        <begin position="1"/>
        <end position="27"/>
    </location>
</feature>
<organism evidence="9 10">
    <name type="scientific">Acanthosepion pharaonis</name>
    <name type="common">Pharaoh cuttlefish</name>
    <name type="synonym">Sepia pharaonis</name>
    <dbReference type="NCBI Taxonomy" id="158019"/>
    <lineage>
        <taxon>Eukaryota</taxon>
        <taxon>Metazoa</taxon>
        <taxon>Spiralia</taxon>
        <taxon>Lophotrochozoa</taxon>
        <taxon>Mollusca</taxon>
        <taxon>Cephalopoda</taxon>
        <taxon>Coleoidea</taxon>
        <taxon>Decapodiformes</taxon>
        <taxon>Sepiida</taxon>
        <taxon>Sepiina</taxon>
        <taxon>Sepiidae</taxon>
        <taxon>Acanthosepion</taxon>
    </lineage>
</organism>
<dbReference type="Gene3D" id="3.40.50.1820">
    <property type="entry name" value="alpha/beta hydrolase"/>
    <property type="match status" value="1"/>
</dbReference>
<comment type="function">
    <text evidence="5">Demethylates proteins that have been reversibly carboxymethylated.</text>
</comment>
<evidence type="ECO:0000256" key="2">
    <source>
        <dbReference type="ARBA" id="ARBA00022487"/>
    </source>
</evidence>
<dbReference type="Pfam" id="PF12697">
    <property type="entry name" value="Abhydrolase_6"/>
    <property type="match status" value="1"/>
</dbReference>
<dbReference type="Proteomes" id="UP000597762">
    <property type="component" value="Unassembled WGS sequence"/>
</dbReference>
<feature type="compositionally biased region" description="Low complexity" evidence="7">
    <location>
        <begin position="284"/>
        <end position="300"/>
    </location>
</feature>
<dbReference type="PRINTS" id="PR00412">
    <property type="entry name" value="EPOXHYDRLASE"/>
</dbReference>
<gene>
    <name evidence="9" type="ORF">SPHA_34483</name>
</gene>
<evidence type="ECO:0000256" key="5">
    <source>
        <dbReference type="PIRNR" id="PIRNR022950"/>
    </source>
</evidence>
<evidence type="ECO:0000313" key="9">
    <source>
        <dbReference type="EMBL" id="CAE1265041.1"/>
    </source>
</evidence>
<dbReference type="EC" id="3.1.1.-" evidence="5"/>
<proteinExistence type="inferred from homology"/>
<dbReference type="PANTHER" id="PTHR14189">
    <property type="entry name" value="PROTEIN PHOSPHATASE METHYLESTERASE-1 RELATED"/>
    <property type="match status" value="1"/>
</dbReference>
<evidence type="ECO:0000259" key="8">
    <source>
        <dbReference type="Pfam" id="PF12697"/>
    </source>
</evidence>
<accession>A0A812CER6</accession>